<feature type="coiled-coil region" evidence="1">
    <location>
        <begin position="11"/>
        <end position="38"/>
    </location>
</feature>
<dbReference type="Proteomes" id="UP000292564">
    <property type="component" value="Unassembled WGS sequence"/>
</dbReference>
<keyword evidence="4" id="KW-1185">Reference proteome</keyword>
<keyword evidence="2" id="KW-0472">Membrane</keyword>
<evidence type="ECO:0000313" key="4">
    <source>
        <dbReference type="Proteomes" id="UP000292564"/>
    </source>
</evidence>
<keyword evidence="2" id="KW-0812">Transmembrane</keyword>
<sequence length="123" mass="13522">MINAEPGSDATGELREKIERAEARLASLNAQFPEYRELHRQVGRASVRLRERERAAARRAAEVRDARLFSLVPGGLVILAGWGSWMWILIGLGVALFGVWIADRLPDHLYSSGLGGETEPDAG</sequence>
<reference evidence="3 4" key="1">
    <citation type="submission" date="2019-02" db="EMBL/GenBank/DDBJ databases">
        <title>Sequencing the genomes of 1000 actinobacteria strains.</title>
        <authorList>
            <person name="Klenk H.-P."/>
        </authorList>
    </citation>
    <scope>NUCLEOTIDE SEQUENCE [LARGE SCALE GENOMIC DNA]</scope>
    <source>
        <strain evidence="3 4">DSM 45162</strain>
    </source>
</reference>
<keyword evidence="2" id="KW-1133">Transmembrane helix</keyword>
<dbReference type="RefSeq" id="WP_130507721.1">
    <property type="nucleotide sequence ID" value="NZ_SHKY01000001.1"/>
</dbReference>
<feature type="transmembrane region" description="Helical" evidence="2">
    <location>
        <begin position="68"/>
        <end position="101"/>
    </location>
</feature>
<organism evidence="3 4">
    <name type="scientific">Krasilnikovia cinnamomea</name>
    <dbReference type="NCBI Taxonomy" id="349313"/>
    <lineage>
        <taxon>Bacteria</taxon>
        <taxon>Bacillati</taxon>
        <taxon>Actinomycetota</taxon>
        <taxon>Actinomycetes</taxon>
        <taxon>Micromonosporales</taxon>
        <taxon>Micromonosporaceae</taxon>
        <taxon>Krasilnikovia</taxon>
    </lineage>
</organism>
<evidence type="ECO:0000256" key="2">
    <source>
        <dbReference type="SAM" id="Phobius"/>
    </source>
</evidence>
<comment type="caution">
    <text evidence="3">The sequence shown here is derived from an EMBL/GenBank/DDBJ whole genome shotgun (WGS) entry which is preliminary data.</text>
</comment>
<protein>
    <submittedName>
        <fullName evidence="3">Uncharacterized protein</fullName>
    </submittedName>
</protein>
<accession>A0A4V2G6F1</accession>
<keyword evidence="1" id="KW-0175">Coiled coil</keyword>
<dbReference type="AlphaFoldDB" id="A0A4V2G6F1"/>
<dbReference type="OrthoDB" id="9970709at2"/>
<evidence type="ECO:0000256" key="1">
    <source>
        <dbReference type="SAM" id="Coils"/>
    </source>
</evidence>
<name>A0A4V2G6F1_9ACTN</name>
<gene>
    <name evidence="3" type="ORF">EV385_0203</name>
</gene>
<proteinExistence type="predicted"/>
<evidence type="ECO:0000313" key="3">
    <source>
        <dbReference type="EMBL" id="RZU48486.1"/>
    </source>
</evidence>
<dbReference type="EMBL" id="SHKY01000001">
    <property type="protein sequence ID" value="RZU48486.1"/>
    <property type="molecule type" value="Genomic_DNA"/>
</dbReference>